<proteinExistence type="predicted"/>
<protein>
    <recommendedName>
        <fullName evidence="2">DUF5641 domain-containing protein</fullName>
    </recommendedName>
</protein>
<dbReference type="PANTHER" id="PTHR47331:SF4">
    <property type="entry name" value="PEPTIDASE S1 DOMAIN-CONTAINING PROTEIN"/>
    <property type="match status" value="1"/>
</dbReference>
<evidence type="ECO:0000259" key="2">
    <source>
        <dbReference type="Pfam" id="PF18701"/>
    </source>
</evidence>
<keyword evidence="4" id="KW-1185">Reference proteome</keyword>
<dbReference type="PANTHER" id="PTHR47331">
    <property type="entry name" value="PHD-TYPE DOMAIN-CONTAINING PROTEIN"/>
    <property type="match status" value="1"/>
</dbReference>
<evidence type="ECO:0000256" key="1">
    <source>
        <dbReference type="SAM" id="MobiDB-lite"/>
    </source>
</evidence>
<accession>A0A9Q1C6C7</accession>
<organism evidence="3 4">
    <name type="scientific">Holothuria leucospilota</name>
    <name type="common">Black long sea cucumber</name>
    <name type="synonym">Mertensiothuria leucospilota</name>
    <dbReference type="NCBI Taxonomy" id="206669"/>
    <lineage>
        <taxon>Eukaryota</taxon>
        <taxon>Metazoa</taxon>
        <taxon>Echinodermata</taxon>
        <taxon>Eleutherozoa</taxon>
        <taxon>Echinozoa</taxon>
        <taxon>Holothuroidea</taxon>
        <taxon>Aspidochirotacea</taxon>
        <taxon>Aspidochirotida</taxon>
        <taxon>Holothuriidae</taxon>
        <taxon>Holothuria</taxon>
    </lineage>
</organism>
<name>A0A9Q1C6C7_HOLLE</name>
<dbReference type="AlphaFoldDB" id="A0A9Q1C6C7"/>
<dbReference type="EMBL" id="JAIZAY010000007">
    <property type="protein sequence ID" value="KAJ8039187.1"/>
    <property type="molecule type" value="Genomic_DNA"/>
</dbReference>
<feature type="region of interest" description="Disordered" evidence="1">
    <location>
        <begin position="318"/>
        <end position="345"/>
    </location>
</feature>
<dbReference type="Proteomes" id="UP001152320">
    <property type="component" value="Chromosome 7"/>
</dbReference>
<evidence type="ECO:0000313" key="4">
    <source>
        <dbReference type="Proteomes" id="UP001152320"/>
    </source>
</evidence>
<dbReference type="OrthoDB" id="6152067at2759"/>
<dbReference type="Pfam" id="PF18701">
    <property type="entry name" value="DUF5641"/>
    <property type="match status" value="1"/>
</dbReference>
<gene>
    <name evidence="3" type="ORF">HOLleu_16824</name>
</gene>
<dbReference type="InterPro" id="IPR040676">
    <property type="entry name" value="DUF5641"/>
</dbReference>
<reference evidence="3" key="1">
    <citation type="submission" date="2021-10" db="EMBL/GenBank/DDBJ databases">
        <title>Tropical sea cucumber genome reveals ecological adaptation and Cuvierian tubules defense mechanism.</title>
        <authorList>
            <person name="Chen T."/>
        </authorList>
    </citation>
    <scope>NUCLEOTIDE SEQUENCE</scope>
    <source>
        <strain evidence="3">Nanhai2018</strain>
        <tissue evidence="3">Muscle</tissue>
    </source>
</reference>
<comment type="caution">
    <text evidence="3">The sequence shown here is derived from an EMBL/GenBank/DDBJ whole genome shotgun (WGS) entry which is preliminary data.</text>
</comment>
<sequence length="787" mass="89354">MTSEQQKEQLKFQRRNKKGSLTRALNILKAAVDEKGEREVIEEAVKKVNEALGGIEEIHGKLVDVIIDEAEFDTEENYMQDCQMKQMQGIQMARKYLTEVIKEDKTSADNTSEAENQDIQAVARIMAKRDVVANGLTEFDDNPVNYRTWKATFKAVTKDLGLSEREEADLLMKWLGTNSSKVVMRLRAVHSHDHKAGLKALWERLDNEYGAPELIESILLNKLENFAKIGQKDNQKLRELADLLSEIQVAKGDERLPGLAFFDTAKGVNIAVEKLPYYIQDSWRNTGSKYKEEKKVSFPPFKVFVDFINRQAKMRNDPSFRTAHQGSTQQKNSSSTRSFRTGTNNSFKPKQEGCVQCGEDHLVIACDQFKALKLTDRETLIKEKGLCRGCLKRGHIWRFCKNKQTCEVCQRHHPTILHRHDKSAEVKPTDSTHSRCSNMTSEMEGDAQCVSPILPVWVNFGHKRVLTYALLDDQSDACFMSHALKRKLGASGTEINLEISTILTQGTVKSEKISGITIQGLNQDEMISLPTTYTRDCIPATPLQIPTPEKIMGWPHLKELSEVLSPYLDMEVGLLIGATCPRALIPQDVKPGMRNGDPYAVRTPLGWGVVGDLKRGSDASDDTRKKHFAFRSSTKEVIKVLERDFIDVQTKDKMISREDKKFLRVMEEGMEMVNGHVQLPLPFKTDDPKLPNNKGVAMKRLLQLKTKFLNKPKFADQYKTFMERIGDIVLLCEEGVPRNRWKMCKVVKVYPSDDGLIRKVSVFIGRRKSTLDRPITKLVLPIPVVKD</sequence>
<feature type="domain" description="DUF5641" evidence="2">
    <location>
        <begin position="723"/>
        <end position="779"/>
    </location>
</feature>
<evidence type="ECO:0000313" key="3">
    <source>
        <dbReference type="EMBL" id="KAJ8039187.1"/>
    </source>
</evidence>
<feature type="compositionally biased region" description="Polar residues" evidence="1">
    <location>
        <begin position="322"/>
        <end position="345"/>
    </location>
</feature>